<comment type="caution">
    <text evidence="13">Lacks conserved residue(s) required for the propagation of feature annotation.</text>
</comment>
<dbReference type="InterPro" id="IPR023940">
    <property type="entry name" value="DHDPR_bac"/>
</dbReference>
<dbReference type="InterPro" id="IPR022663">
    <property type="entry name" value="DapB_C"/>
</dbReference>
<protein>
    <recommendedName>
        <fullName evidence="10 13">4-hydroxy-tetrahydrodipicolinate reductase</fullName>
        <shortName evidence="13">HTPA reductase</shortName>
        <ecNumber evidence="10 13">1.17.1.8</ecNumber>
    </recommendedName>
</protein>
<keyword evidence="6 13" id="KW-0560">Oxidoreductase</keyword>
<reference evidence="16 17" key="1">
    <citation type="submission" date="2024-02" db="EMBL/GenBank/DDBJ databases">
        <title>New especies of Spiribacter isolated from saline water.</title>
        <authorList>
            <person name="Leon M.J."/>
            <person name="De La Haba R."/>
            <person name="Sanchez-Porro C."/>
            <person name="Ventosa A."/>
        </authorList>
    </citation>
    <scope>NUCLEOTIDE SEQUENCE [LARGE SCALE GENOMIC DNA]</scope>
    <source>
        <strain evidence="17">ag22IC6-390</strain>
    </source>
</reference>
<evidence type="ECO:0000259" key="14">
    <source>
        <dbReference type="Pfam" id="PF01113"/>
    </source>
</evidence>
<evidence type="ECO:0000256" key="5">
    <source>
        <dbReference type="ARBA" id="ARBA00022915"/>
    </source>
</evidence>
<comment type="catalytic activity">
    <reaction evidence="11 13">
        <text>(S)-2,3,4,5-tetrahydrodipicolinate + NADP(+) + H2O = (2S,4S)-4-hydroxy-2,3,4,5-tetrahydrodipicolinate + NADPH + H(+)</text>
        <dbReference type="Rhea" id="RHEA:35331"/>
        <dbReference type="ChEBI" id="CHEBI:15377"/>
        <dbReference type="ChEBI" id="CHEBI:15378"/>
        <dbReference type="ChEBI" id="CHEBI:16845"/>
        <dbReference type="ChEBI" id="CHEBI:57783"/>
        <dbReference type="ChEBI" id="CHEBI:58349"/>
        <dbReference type="ChEBI" id="CHEBI:67139"/>
        <dbReference type="EC" id="1.17.1.8"/>
    </reaction>
</comment>
<feature type="domain" description="Dihydrodipicolinate reductase N-terminal" evidence="14">
    <location>
        <begin position="3"/>
        <end position="126"/>
    </location>
</feature>
<dbReference type="InterPro" id="IPR000846">
    <property type="entry name" value="DapB_N"/>
</dbReference>
<dbReference type="Pfam" id="PF05173">
    <property type="entry name" value="DapB_C"/>
    <property type="match status" value="1"/>
</dbReference>
<dbReference type="NCBIfam" id="TIGR00036">
    <property type="entry name" value="dapB"/>
    <property type="match status" value="1"/>
</dbReference>
<dbReference type="PROSITE" id="PS01298">
    <property type="entry name" value="DAPB"/>
    <property type="match status" value="1"/>
</dbReference>
<evidence type="ECO:0000259" key="15">
    <source>
        <dbReference type="Pfam" id="PF05173"/>
    </source>
</evidence>
<keyword evidence="3 13" id="KW-0028">Amino-acid biosynthesis</keyword>
<comment type="subunit">
    <text evidence="13">Homotetramer.</text>
</comment>
<evidence type="ECO:0000256" key="8">
    <source>
        <dbReference type="ARBA" id="ARBA00023154"/>
    </source>
</evidence>
<dbReference type="InterPro" id="IPR036291">
    <property type="entry name" value="NAD(P)-bd_dom_sf"/>
</dbReference>
<evidence type="ECO:0000313" key="17">
    <source>
        <dbReference type="Proteomes" id="UP001556709"/>
    </source>
</evidence>
<evidence type="ECO:0000313" key="16">
    <source>
        <dbReference type="EMBL" id="MEX0469162.1"/>
    </source>
</evidence>
<dbReference type="Gene3D" id="3.30.360.10">
    <property type="entry name" value="Dihydrodipicolinate Reductase, domain 2"/>
    <property type="match status" value="1"/>
</dbReference>
<name>A0ABV3TC08_9GAMM</name>
<keyword evidence="4 13" id="KW-0521">NADP</keyword>
<keyword evidence="7 13" id="KW-0520">NAD</keyword>
<sequence>MDVRVGILGAGGRMGRTLVQLVAESKDLALGAATVEPGSPWVGRDAGELAGAGQAGVAVVDDPMAAAQAADVLVDFTLPAALPGNLAAVEATTTPIVIGTTGLDSDDVARLDAVAARVPLVQAANYSSGVTLMRHLARVAAGALGDDYDIEIVEAHHRHKQDAPSGTARALGESVAAGRGVALEDRAVYARHGITGARPRGEIGFQTLRGGDIVGEHTVLFAGEGERLELTHRASSRAVFARGALRAAHWVKDQPPGRYDMEDVLGLRG</sequence>
<proteinExistence type="inferred from homology"/>
<dbReference type="GO" id="GO:0008839">
    <property type="term" value="F:4-hydroxy-tetrahydrodipicolinate reductase"/>
    <property type="evidence" value="ECO:0007669"/>
    <property type="project" value="UniProtKB-EC"/>
</dbReference>
<feature type="active site" description="Proton donor" evidence="13">
    <location>
        <position position="160"/>
    </location>
</feature>
<organism evidence="16 17">
    <name type="scientific">Spiribacter pallidus</name>
    <dbReference type="NCBI Taxonomy" id="1987936"/>
    <lineage>
        <taxon>Bacteria</taxon>
        <taxon>Pseudomonadati</taxon>
        <taxon>Pseudomonadota</taxon>
        <taxon>Gammaproteobacteria</taxon>
        <taxon>Chromatiales</taxon>
        <taxon>Ectothiorhodospiraceae</taxon>
        <taxon>Spiribacter</taxon>
    </lineage>
</organism>
<dbReference type="CDD" id="cd02274">
    <property type="entry name" value="DHDPR_N"/>
    <property type="match status" value="1"/>
</dbReference>
<dbReference type="PANTHER" id="PTHR20836">
    <property type="entry name" value="DIHYDRODIPICOLINATE REDUCTASE"/>
    <property type="match status" value="1"/>
</dbReference>
<dbReference type="PANTHER" id="PTHR20836:SF0">
    <property type="entry name" value="4-HYDROXY-TETRAHYDRODIPICOLINATE REDUCTASE 1, CHLOROPLASTIC-RELATED"/>
    <property type="match status" value="1"/>
</dbReference>
<dbReference type="RefSeq" id="WP_367958604.1">
    <property type="nucleotide sequence ID" value="NZ_JBAKFH010000002.1"/>
</dbReference>
<feature type="binding site" evidence="13">
    <location>
        <begin position="166"/>
        <end position="167"/>
    </location>
    <ligand>
        <name>(S)-2,3,4,5-tetrahydrodipicolinate</name>
        <dbReference type="ChEBI" id="CHEBI:16845"/>
    </ligand>
</feature>
<feature type="domain" description="Dihydrodipicolinate reductase C-terminal" evidence="15">
    <location>
        <begin position="129"/>
        <end position="265"/>
    </location>
</feature>
<dbReference type="Pfam" id="PF01113">
    <property type="entry name" value="DapB_N"/>
    <property type="match status" value="1"/>
</dbReference>
<evidence type="ECO:0000256" key="6">
    <source>
        <dbReference type="ARBA" id="ARBA00023002"/>
    </source>
</evidence>
<evidence type="ECO:0000256" key="10">
    <source>
        <dbReference type="ARBA" id="ARBA00038983"/>
    </source>
</evidence>
<feature type="binding site" evidence="13">
    <location>
        <begin position="123"/>
        <end position="126"/>
    </location>
    <ligand>
        <name>NAD(+)</name>
        <dbReference type="ChEBI" id="CHEBI:57540"/>
    </ligand>
</feature>
<comment type="caution">
    <text evidence="16">The sequence shown here is derived from an EMBL/GenBank/DDBJ whole genome shotgun (WGS) entry which is preliminary data.</text>
</comment>
<comment type="subcellular location">
    <subcellularLocation>
        <location evidence="13">Cytoplasm</location>
    </subcellularLocation>
</comment>
<evidence type="ECO:0000256" key="2">
    <source>
        <dbReference type="ARBA" id="ARBA00022490"/>
    </source>
</evidence>
<comment type="caution">
    <text evidence="13">Was originally thought to be a dihydrodipicolinate reductase (DHDPR), catalyzing the conversion of dihydrodipicolinate to tetrahydrodipicolinate. However, it was shown in E.coli that the substrate of the enzymatic reaction is not dihydrodipicolinate (DHDP) but in fact (2S,4S)-4-hydroxy-2,3,4,5-tetrahydrodipicolinic acid (HTPA), the product released by the DapA-catalyzed reaction.</text>
</comment>
<comment type="similarity">
    <text evidence="1 13">Belongs to the DapB family.</text>
</comment>
<evidence type="ECO:0000256" key="7">
    <source>
        <dbReference type="ARBA" id="ARBA00023027"/>
    </source>
</evidence>
<accession>A0ABV3TC08</accession>
<keyword evidence="8 13" id="KW-0457">Lysine biosynthesis</keyword>
<feature type="binding site" evidence="13">
    <location>
        <begin position="99"/>
        <end position="101"/>
    </location>
    <ligand>
        <name>NAD(+)</name>
        <dbReference type="ChEBI" id="CHEBI:57540"/>
    </ligand>
</feature>
<dbReference type="Gene3D" id="3.40.50.720">
    <property type="entry name" value="NAD(P)-binding Rossmann-like Domain"/>
    <property type="match status" value="1"/>
</dbReference>
<dbReference type="EC" id="1.17.1.8" evidence="10 13"/>
<dbReference type="PIRSF" id="PIRSF000161">
    <property type="entry name" value="DHPR"/>
    <property type="match status" value="1"/>
</dbReference>
<dbReference type="EMBL" id="JBAKFM010000002">
    <property type="protein sequence ID" value="MEX0469162.1"/>
    <property type="molecule type" value="Genomic_DNA"/>
</dbReference>
<evidence type="ECO:0000256" key="1">
    <source>
        <dbReference type="ARBA" id="ARBA00006642"/>
    </source>
</evidence>
<evidence type="ECO:0000256" key="9">
    <source>
        <dbReference type="ARBA" id="ARBA00037922"/>
    </source>
</evidence>
<evidence type="ECO:0000256" key="4">
    <source>
        <dbReference type="ARBA" id="ARBA00022857"/>
    </source>
</evidence>
<dbReference type="SUPFAM" id="SSF55347">
    <property type="entry name" value="Glyceraldehyde-3-phosphate dehydrogenase-like, C-terminal domain"/>
    <property type="match status" value="1"/>
</dbReference>
<comment type="pathway">
    <text evidence="9 13">Amino-acid biosynthesis; L-lysine biosynthesis via DAP pathway; (S)-tetrahydrodipicolinate from L-aspartate: step 4/4.</text>
</comment>
<feature type="binding site" evidence="13">
    <location>
        <begin position="9"/>
        <end position="14"/>
    </location>
    <ligand>
        <name>NAD(+)</name>
        <dbReference type="ChEBI" id="CHEBI:57540"/>
    </ligand>
</feature>
<dbReference type="HAMAP" id="MF_00102">
    <property type="entry name" value="DapB"/>
    <property type="match status" value="1"/>
</dbReference>
<comment type="catalytic activity">
    <reaction evidence="12 13">
        <text>(S)-2,3,4,5-tetrahydrodipicolinate + NAD(+) + H2O = (2S,4S)-4-hydroxy-2,3,4,5-tetrahydrodipicolinate + NADH + H(+)</text>
        <dbReference type="Rhea" id="RHEA:35323"/>
        <dbReference type="ChEBI" id="CHEBI:15377"/>
        <dbReference type="ChEBI" id="CHEBI:15378"/>
        <dbReference type="ChEBI" id="CHEBI:16845"/>
        <dbReference type="ChEBI" id="CHEBI:57540"/>
        <dbReference type="ChEBI" id="CHEBI:57945"/>
        <dbReference type="ChEBI" id="CHEBI:67139"/>
        <dbReference type="EC" id="1.17.1.8"/>
    </reaction>
</comment>
<keyword evidence="2 13" id="KW-0963">Cytoplasm</keyword>
<evidence type="ECO:0000256" key="12">
    <source>
        <dbReference type="ARBA" id="ARBA00049396"/>
    </source>
</evidence>
<evidence type="ECO:0000256" key="11">
    <source>
        <dbReference type="ARBA" id="ARBA00049080"/>
    </source>
</evidence>
<comment type="function">
    <text evidence="13">Catalyzes the conversion of 4-hydroxy-tetrahydrodipicolinate (HTPA) to tetrahydrodipicolinate.</text>
</comment>
<gene>
    <name evidence="13 16" type="primary">dapB</name>
    <name evidence="16" type="ORF">V6X73_05425</name>
</gene>
<feature type="binding site" evidence="13">
    <location>
        <position position="157"/>
    </location>
    <ligand>
        <name>(S)-2,3,4,5-tetrahydrodipicolinate</name>
        <dbReference type="ChEBI" id="CHEBI:16845"/>
    </ligand>
</feature>
<keyword evidence="17" id="KW-1185">Reference proteome</keyword>
<feature type="active site" description="Proton donor/acceptor" evidence="13">
    <location>
        <position position="156"/>
    </location>
</feature>
<feature type="binding site" evidence="13">
    <location>
        <position position="36"/>
    </location>
    <ligand>
        <name>NAD(+)</name>
        <dbReference type="ChEBI" id="CHEBI:57540"/>
    </ligand>
</feature>
<evidence type="ECO:0000256" key="13">
    <source>
        <dbReference type="HAMAP-Rule" id="MF_00102"/>
    </source>
</evidence>
<dbReference type="InterPro" id="IPR022664">
    <property type="entry name" value="DapB_N_CS"/>
</dbReference>
<keyword evidence="5 13" id="KW-0220">Diaminopimelate biosynthesis</keyword>
<evidence type="ECO:0000256" key="3">
    <source>
        <dbReference type="ARBA" id="ARBA00022605"/>
    </source>
</evidence>
<dbReference type="SUPFAM" id="SSF51735">
    <property type="entry name" value="NAD(P)-binding Rossmann-fold domains"/>
    <property type="match status" value="1"/>
</dbReference>
<dbReference type="Proteomes" id="UP001556709">
    <property type="component" value="Unassembled WGS sequence"/>
</dbReference>